<dbReference type="PANTHER" id="PTHR13847">
    <property type="entry name" value="SARCOSINE DEHYDROGENASE-RELATED"/>
    <property type="match status" value="1"/>
</dbReference>
<reference evidence="2" key="1">
    <citation type="submission" date="2018-12" db="EMBL/GenBank/DDBJ databases">
        <authorList>
            <person name="Sun L."/>
            <person name="Chen Z."/>
        </authorList>
    </citation>
    <scope>NUCLEOTIDE SEQUENCE [LARGE SCALE GENOMIC DNA]</scope>
    <source>
        <strain evidence="2">3-2-2</strain>
    </source>
</reference>
<protein>
    <submittedName>
        <fullName evidence="2">FAD-binding oxidoreductase</fullName>
    </submittedName>
</protein>
<dbReference type="InterPro" id="IPR006076">
    <property type="entry name" value="FAD-dep_OxRdtase"/>
</dbReference>
<evidence type="ECO:0000313" key="2">
    <source>
        <dbReference type="EMBL" id="RST70821.1"/>
    </source>
</evidence>
<evidence type="ECO:0000259" key="1">
    <source>
        <dbReference type="Pfam" id="PF01266"/>
    </source>
</evidence>
<comment type="caution">
    <text evidence="2">The sequence shown here is derived from an EMBL/GenBank/DDBJ whole genome shotgun (WGS) entry which is preliminary data.</text>
</comment>
<sequence>MYVYIVKGDVEVETATLWEATSKYKRTYPLLQEHITADVVIIGGGFTGIASSYYLQNKGVHTVVLEQHTIGWGASGRNGGMMNTGYKLSAAETIKRWGVDKAKRLDQYALDCNKAVEEIAKKHQIDCAVRMSGHVALSKNSKKQEGFERSKELIAKHFGRDVKVLTGAALQEEINTDYYKVGLMDPLSYQFQPLDYVRGLAEVVHDLGAEIYEQTKAIDIQKNGNTFTVTTENGIVTAKELIFATDGYSEKITPELHKGVFPLASFIIATEPLDQETLETLIPNDRNLYDTINLVNYFRRTPDQRIIFGGSGIGYPARQAFKDELYMLLTSVFPQLKGVSIDYFWGGIIGATVDKFPVIGRTSQGAYYSVGYTGHGASQSTLHGKLLSQCILNEERINSTFENTPLKTVPLYTNKKFLVNAANLYFRLMDKLG</sequence>
<dbReference type="GO" id="GO:0005737">
    <property type="term" value="C:cytoplasm"/>
    <property type="evidence" value="ECO:0007669"/>
    <property type="project" value="TreeGrafter"/>
</dbReference>
<dbReference type="AlphaFoldDB" id="A0A429XT13"/>
<dbReference type="Gene3D" id="3.50.50.60">
    <property type="entry name" value="FAD/NAD(P)-binding domain"/>
    <property type="match status" value="1"/>
</dbReference>
<dbReference type="InterPro" id="IPR036188">
    <property type="entry name" value="FAD/NAD-bd_sf"/>
</dbReference>
<evidence type="ECO:0000313" key="3">
    <source>
        <dbReference type="Proteomes" id="UP000287156"/>
    </source>
</evidence>
<organism evidence="2 3">
    <name type="scientific">Siminovitchia acidinfaciens</name>
    <dbReference type="NCBI Taxonomy" id="2321395"/>
    <lineage>
        <taxon>Bacteria</taxon>
        <taxon>Bacillati</taxon>
        <taxon>Bacillota</taxon>
        <taxon>Bacilli</taxon>
        <taxon>Bacillales</taxon>
        <taxon>Bacillaceae</taxon>
        <taxon>Siminovitchia</taxon>
    </lineage>
</organism>
<dbReference type="Proteomes" id="UP000287156">
    <property type="component" value="Unassembled WGS sequence"/>
</dbReference>
<dbReference type="PANTHER" id="PTHR13847:SF281">
    <property type="entry name" value="FAD DEPENDENT OXIDOREDUCTASE DOMAIN-CONTAINING PROTEIN"/>
    <property type="match status" value="1"/>
</dbReference>
<gene>
    <name evidence="2" type="ORF">D4T97_020015</name>
</gene>
<name>A0A429XT13_9BACI</name>
<keyword evidence="3" id="KW-1185">Reference proteome</keyword>
<dbReference type="EMBL" id="QYTV02000017">
    <property type="protein sequence ID" value="RST70821.1"/>
    <property type="molecule type" value="Genomic_DNA"/>
</dbReference>
<dbReference type="Pfam" id="PF01266">
    <property type="entry name" value="DAO"/>
    <property type="match status" value="1"/>
</dbReference>
<dbReference type="SUPFAM" id="SSF51905">
    <property type="entry name" value="FAD/NAD(P)-binding domain"/>
    <property type="match status" value="1"/>
</dbReference>
<proteinExistence type="predicted"/>
<feature type="domain" description="FAD dependent oxidoreductase" evidence="1">
    <location>
        <begin position="38"/>
        <end position="389"/>
    </location>
</feature>
<dbReference type="Gene3D" id="3.30.9.10">
    <property type="entry name" value="D-Amino Acid Oxidase, subunit A, domain 2"/>
    <property type="match status" value="1"/>
</dbReference>
<dbReference type="OrthoDB" id="571248at2"/>
<accession>A0A429XT13</accession>